<sequence length="233" mass="24385">GMMVVQTAQAAEITQVPDLENQGINGAGAVGPQWNARIAIAPYAQVVADNSYTFIGISHPSLATAHTSIGVVVEALGMTTVPNTASGRAAVFTVSAGETHRVFVVNQSHATINLNNSAFTDTQTHLITTTDALQAGNIKVWSVGTNPTNSTFDTHRPGRYIDALGPGAISRFDNLAQLSMWGVVYQTSNGAGFALEFIGDMHDSSVSGAILNYSANGHSVYKDNTSGYGRGVN</sequence>
<accession>A0A381YP50</accession>
<name>A0A381YP50_9ZZZZ</name>
<dbReference type="AlphaFoldDB" id="A0A381YP50"/>
<feature type="non-terminal residue" evidence="1">
    <location>
        <position position="1"/>
    </location>
</feature>
<dbReference type="EMBL" id="UINC01018705">
    <property type="protein sequence ID" value="SVA78808.1"/>
    <property type="molecule type" value="Genomic_DNA"/>
</dbReference>
<organism evidence="1">
    <name type="scientific">marine metagenome</name>
    <dbReference type="NCBI Taxonomy" id="408172"/>
    <lineage>
        <taxon>unclassified sequences</taxon>
        <taxon>metagenomes</taxon>
        <taxon>ecological metagenomes</taxon>
    </lineage>
</organism>
<reference evidence="1" key="1">
    <citation type="submission" date="2018-05" db="EMBL/GenBank/DDBJ databases">
        <authorList>
            <person name="Lanie J.A."/>
            <person name="Ng W.-L."/>
            <person name="Kazmierczak K.M."/>
            <person name="Andrzejewski T.M."/>
            <person name="Davidsen T.M."/>
            <person name="Wayne K.J."/>
            <person name="Tettelin H."/>
            <person name="Glass J.I."/>
            <person name="Rusch D."/>
            <person name="Podicherti R."/>
            <person name="Tsui H.-C.T."/>
            <person name="Winkler M.E."/>
        </authorList>
    </citation>
    <scope>NUCLEOTIDE SEQUENCE</scope>
</reference>
<protein>
    <submittedName>
        <fullName evidence="1">Uncharacterized protein</fullName>
    </submittedName>
</protein>
<evidence type="ECO:0000313" key="1">
    <source>
        <dbReference type="EMBL" id="SVA78808.1"/>
    </source>
</evidence>
<gene>
    <name evidence="1" type="ORF">METZ01_LOCUS131662</name>
</gene>
<proteinExistence type="predicted"/>